<dbReference type="EMBL" id="JAGTJS010000001">
    <property type="protein sequence ID" value="KAH7274969.1"/>
    <property type="molecule type" value="Genomic_DNA"/>
</dbReference>
<dbReference type="OrthoDB" id="4500473at2759"/>
<comment type="caution">
    <text evidence="2">The sequence shown here is derived from an EMBL/GenBank/DDBJ whole genome shotgun (WGS) entry which is preliminary data.</text>
</comment>
<reference evidence="2" key="1">
    <citation type="journal article" date="2021" name="Nat. Commun.">
        <title>Genetic determinants of endophytism in the Arabidopsis root mycobiome.</title>
        <authorList>
            <person name="Mesny F."/>
            <person name="Miyauchi S."/>
            <person name="Thiergart T."/>
            <person name="Pickel B."/>
            <person name="Atanasova L."/>
            <person name="Karlsson M."/>
            <person name="Huettel B."/>
            <person name="Barry K.W."/>
            <person name="Haridas S."/>
            <person name="Chen C."/>
            <person name="Bauer D."/>
            <person name="Andreopoulos W."/>
            <person name="Pangilinan J."/>
            <person name="LaButti K."/>
            <person name="Riley R."/>
            <person name="Lipzen A."/>
            <person name="Clum A."/>
            <person name="Drula E."/>
            <person name="Henrissat B."/>
            <person name="Kohler A."/>
            <person name="Grigoriev I.V."/>
            <person name="Martin F.M."/>
            <person name="Hacquard S."/>
        </authorList>
    </citation>
    <scope>NUCLEOTIDE SEQUENCE</scope>
    <source>
        <strain evidence="2">FSSC 5 MPI-SDFR-AT-0091</strain>
    </source>
</reference>
<evidence type="ECO:0000256" key="1">
    <source>
        <dbReference type="SAM" id="MobiDB-lite"/>
    </source>
</evidence>
<gene>
    <name evidence="2" type="ORF">B0J15DRAFT_473904</name>
</gene>
<evidence type="ECO:0000313" key="2">
    <source>
        <dbReference type="EMBL" id="KAH7274969.1"/>
    </source>
</evidence>
<protein>
    <submittedName>
        <fullName evidence="2">Uncharacterized protein</fullName>
    </submittedName>
</protein>
<organism evidence="2 3">
    <name type="scientific">Fusarium solani</name>
    <name type="common">Filamentous fungus</name>
    <dbReference type="NCBI Taxonomy" id="169388"/>
    <lineage>
        <taxon>Eukaryota</taxon>
        <taxon>Fungi</taxon>
        <taxon>Dikarya</taxon>
        <taxon>Ascomycota</taxon>
        <taxon>Pezizomycotina</taxon>
        <taxon>Sordariomycetes</taxon>
        <taxon>Hypocreomycetidae</taxon>
        <taxon>Hypocreales</taxon>
        <taxon>Nectriaceae</taxon>
        <taxon>Fusarium</taxon>
        <taxon>Fusarium solani species complex</taxon>
    </lineage>
</organism>
<name>A0A9P9L6U2_FUSSL</name>
<evidence type="ECO:0000313" key="3">
    <source>
        <dbReference type="Proteomes" id="UP000736672"/>
    </source>
</evidence>
<keyword evidence="3" id="KW-1185">Reference proteome</keyword>
<proteinExistence type="predicted"/>
<dbReference type="Proteomes" id="UP000736672">
    <property type="component" value="Unassembled WGS sequence"/>
</dbReference>
<feature type="region of interest" description="Disordered" evidence="1">
    <location>
        <begin position="271"/>
        <end position="294"/>
    </location>
</feature>
<dbReference type="AlphaFoldDB" id="A0A9P9L6U2"/>
<accession>A0A9P9L6U2</accession>
<sequence>MCCLGAYTFGVHMVGCWCCIDIKNPSPGFCFRQVTPKNTSWLSLPLISEPVIKAVPKTEGMSTNTLDTTEKGRVTLSQPRDPKTPLRVGDIVSNLRDPVVDFTVLNAEVWVPIPEENIRTTIQDEFYPKLRDPKEAKVVHFARIRGLEVQNIDGIPKSELKILETQVLSHPKGYLDNSMNLEPVRAWRENNDDCSLCLITGLKTIREPPPPAPIAESIKLEEEFGEIDSASDQARTGNQGQYAAEDELEHVDSSDRLLAYRFSTIKKKRNKKSMVGEEDNCPQRQVGLVERQQTSGEDRPSFFVSLPMWVIFRRAQAST</sequence>